<dbReference type="InterPro" id="IPR010752">
    <property type="entry name" value="DUF1329"/>
</dbReference>
<evidence type="ECO:0000313" key="12">
    <source>
        <dbReference type="Proteomes" id="UP001465331"/>
    </source>
</evidence>
<keyword evidence="3" id="KW-0677">Repeat</keyword>
<evidence type="ECO:0000256" key="2">
    <source>
        <dbReference type="ARBA" id="ARBA00022692"/>
    </source>
</evidence>
<dbReference type="RefSeq" id="WP_352889739.1">
    <property type="nucleotide sequence ID" value="NZ_JBEPIJ010000011.1"/>
</dbReference>
<protein>
    <submittedName>
        <fullName evidence="11">DUF1329 domain-containing protein</fullName>
    </submittedName>
</protein>
<comment type="similarity">
    <text evidence="7">Belongs to the Tom70 family.</text>
</comment>
<feature type="region of interest" description="Disordered" evidence="9">
    <location>
        <begin position="434"/>
        <end position="484"/>
    </location>
</feature>
<keyword evidence="5" id="KW-1133">Transmembrane helix</keyword>
<dbReference type="PANTHER" id="PTHR46208">
    <property type="entry name" value="MITOCHONDRIAL IMPORT RECEPTOR SUBUNIT TOM70"/>
    <property type="match status" value="1"/>
</dbReference>
<dbReference type="Gene3D" id="1.25.40.10">
    <property type="entry name" value="Tetratricopeptide repeat domain"/>
    <property type="match status" value="3"/>
</dbReference>
<dbReference type="Proteomes" id="UP001465331">
    <property type="component" value="Unassembled WGS sequence"/>
</dbReference>
<evidence type="ECO:0000256" key="9">
    <source>
        <dbReference type="SAM" id="MobiDB-lite"/>
    </source>
</evidence>
<evidence type="ECO:0000256" key="7">
    <source>
        <dbReference type="ARBA" id="ARBA00038030"/>
    </source>
</evidence>
<dbReference type="EMBL" id="JBEPIJ010000011">
    <property type="protein sequence ID" value="MES0874515.1"/>
    <property type="molecule type" value="Genomic_DNA"/>
</dbReference>
<dbReference type="InterPro" id="IPR019734">
    <property type="entry name" value="TPR_rpt"/>
</dbReference>
<feature type="signal peptide" evidence="10">
    <location>
        <begin position="1"/>
        <end position="25"/>
    </location>
</feature>
<dbReference type="InterPro" id="IPR011990">
    <property type="entry name" value="TPR-like_helical_dom_sf"/>
</dbReference>
<evidence type="ECO:0000256" key="8">
    <source>
        <dbReference type="PROSITE-ProRule" id="PRU00339"/>
    </source>
</evidence>
<comment type="subcellular location">
    <subcellularLocation>
        <location evidence="1">Membrane</location>
        <topology evidence="1">Single-pass membrane protein</topology>
    </subcellularLocation>
</comment>
<keyword evidence="4 8" id="KW-0802">TPR repeat</keyword>
<evidence type="ECO:0000256" key="4">
    <source>
        <dbReference type="ARBA" id="ARBA00022803"/>
    </source>
</evidence>
<dbReference type="Pfam" id="PF07044">
    <property type="entry name" value="DUF1329"/>
    <property type="match status" value="1"/>
</dbReference>
<feature type="chain" id="PRO_5045217196" evidence="10">
    <location>
        <begin position="26"/>
        <end position="861"/>
    </location>
</feature>
<keyword evidence="10" id="KW-0732">Signal</keyword>
<keyword evidence="2" id="KW-0812">Transmembrane</keyword>
<sequence>MMGLRAATFGLAVATLGSLAWPLHAQQYRSETRELESVPPAVEQKSAQELLRTTTDPYAKSLLLRDLAAQAAASGDTAAAARYIEQALAQKALSGLAEQQLREQLSQLYLASGDYQKLIPQLEAQVKSGKPTVETLIALGSAYIEQKRYGEAIPLLQRGMREAAAQQRRIDPSWRRALAAALLASGREREALPELEQLLNEDPTQRDDWMRLAAIHIKTGDKSRAAAVLEIAARLGFLADVTDRMRLVTLTAQIGAPFEAASTLTEFIERKQVPLTGESATLLASLWIAARESQLALAALDDAIRLAPSARLYQQRAQLHMDREEYAQAARALTAAIELGANDGATWMTLGMARYQQADIDAALQAFRQAKSHAASRKLASDWIAYLESGRAREQAMAAAAQRRVRDDEAIQLGSLLGDAPLSVSAAAARADTGSGAAAPRGGLTPIGAEAQANADGSIPPWTGGLTRAQWPPGFAPGERLRDPFAGERPLFTITKDNLARHRERLSRGHQALFARYPNYKMPVYATRRSVGYPQEIYEASQANIGRAKLLGPDALSGAKLGVPFPKPQSGVEVMWNHRTRYRGDSVEAQTTQAVVAPRGSPQYLKQTERVWFRYGNIKDPIDLSQQNILLYYLTWFGKTRNEIDFLALVHESANSLENPRNIWVLPPGIPRLFRVPPVGYDQPFVGSEGLMFIDMIDMYNGAFDRYVWKLVGKQELYIPYNGFRIGDGSYTYERLLTPHHFNQDATRYELHRVWVVEATERQGRRHSFGKRTFYVDEDSWNVVLVENEDHSGQLWRFQEGHLLPFYDQGFANTAPTLVYDLKDGRYFANRLMAEDRPPEYGLPMRDAEFVPAAVRGRYAR</sequence>
<comment type="caution">
    <text evidence="11">The sequence shown here is derived from an EMBL/GenBank/DDBJ whole genome shotgun (WGS) entry which is preliminary data.</text>
</comment>
<dbReference type="SUPFAM" id="SSF48452">
    <property type="entry name" value="TPR-like"/>
    <property type="match status" value="2"/>
</dbReference>
<name>A0ABV2AB87_9GAMM</name>
<dbReference type="CDD" id="cd16329">
    <property type="entry name" value="LolA_like"/>
    <property type="match status" value="1"/>
</dbReference>
<keyword evidence="6" id="KW-0472">Membrane</keyword>
<gene>
    <name evidence="11" type="ORF">ABSH63_10935</name>
</gene>
<dbReference type="Gene3D" id="2.50.20.10">
    <property type="entry name" value="Lipoprotein localisation LolA/LolB/LppX"/>
    <property type="match status" value="1"/>
</dbReference>
<keyword evidence="12" id="KW-1185">Reference proteome</keyword>
<accession>A0ABV2AB87</accession>
<evidence type="ECO:0000256" key="5">
    <source>
        <dbReference type="ARBA" id="ARBA00022989"/>
    </source>
</evidence>
<feature type="repeat" description="TPR" evidence="8">
    <location>
        <begin position="310"/>
        <end position="343"/>
    </location>
</feature>
<evidence type="ECO:0000256" key="3">
    <source>
        <dbReference type="ARBA" id="ARBA00022737"/>
    </source>
</evidence>
<evidence type="ECO:0000256" key="10">
    <source>
        <dbReference type="SAM" id="SignalP"/>
    </source>
</evidence>
<reference evidence="11 12" key="1">
    <citation type="submission" date="2024-06" db="EMBL/GenBank/DDBJ databases">
        <authorList>
            <person name="Li Z."/>
            <person name="Jiang Y."/>
        </authorList>
    </citation>
    <scope>NUCLEOTIDE SEQUENCE [LARGE SCALE GENOMIC DNA]</scope>
    <source>
        <strain evidence="11 12">HSW-8</strain>
    </source>
</reference>
<proteinExistence type="inferred from homology"/>
<dbReference type="Pfam" id="PF13432">
    <property type="entry name" value="TPR_16"/>
    <property type="match status" value="1"/>
</dbReference>
<dbReference type="SMART" id="SM00028">
    <property type="entry name" value="TPR"/>
    <property type="match status" value="5"/>
</dbReference>
<organism evidence="11 12">
    <name type="scientific">Sinimarinibacterium thermocellulolyticum</name>
    <dbReference type="NCBI Taxonomy" id="3170016"/>
    <lineage>
        <taxon>Bacteria</taxon>
        <taxon>Pseudomonadati</taxon>
        <taxon>Pseudomonadota</taxon>
        <taxon>Gammaproteobacteria</taxon>
        <taxon>Nevskiales</taxon>
        <taxon>Nevskiaceae</taxon>
        <taxon>Sinimarinibacterium</taxon>
    </lineage>
</organism>
<evidence type="ECO:0000313" key="11">
    <source>
        <dbReference type="EMBL" id="MES0874515.1"/>
    </source>
</evidence>
<dbReference type="PROSITE" id="PS50005">
    <property type="entry name" value="TPR"/>
    <property type="match status" value="1"/>
</dbReference>
<dbReference type="Pfam" id="PF14559">
    <property type="entry name" value="TPR_19"/>
    <property type="match status" value="1"/>
</dbReference>
<evidence type="ECO:0000256" key="6">
    <source>
        <dbReference type="ARBA" id="ARBA00023136"/>
    </source>
</evidence>
<evidence type="ECO:0000256" key="1">
    <source>
        <dbReference type="ARBA" id="ARBA00004167"/>
    </source>
</evidence>
<dbReference type="PANTHER" id="PTHR46208:SF1">
    <property type="entry name" value="MITOCHONDRIAL IMPORT RECEPTOR SUBUNIT TOM70"/>
    <property type="match status" value="1"/>
</dbReference>